<dbReference type="GO" id="GO:0016758">
    <property type="term" value="F:hexosyltransferase activity"/>
    <property type="evidence" value="ECO:0007669"/>
    <property type="project" value="InterPro"/>
</dbReference>
<evidence type="ECO:0000313" key="3">
    <source>
        <dbReference type="EMBL" id="PRZ13188.1"/>
    </source>
</evidence>
<dbReference type="Proteomes" id="UP000238217">
    <property type="component" value="Unassembled WGS sequence"/>
</dbReference>
<dbReference type="GO" id="GO:1901137">
    <property type="term" value="P:carbohydrate derivative biosynthetic process"/>
    <property type="evidence" value="ECO:0007669"/>
    <property type="project" value="UniProtKB-ARBA"/>
</dbReference>
<dbReference type="OrthoDB" id="3253247at2"/>
<dbReference type="Gene3D" id="3.40.50.2000">
    <property type="entry name" value="Glycogen Phosphorylase B"/>
    <property type="match status" value="1"/>
</dbReference>
<keyword evidence="3" id="KW-0808">Transferase</keyword>
<dbReference type="EMBL" id="PVTY01000016">
    <property type="protein sequence ID" value="PRZ13188.1"/>
    <property type="molecule type" value="Genomic_DNA"/>
</dbReference>
<evidence type="ECO:0000313" key="4">
    <source>
        <dbReference type="Proteomes" id="UP000238217"/>
    </source>
</evidence>
<dbReference type="AlphaFoldDB" id="A0A2T0YEB0"/>
<accession>A0A2T0YEB0</accession>
<dbReference type="Pfam" id="PF03033">
    <property type="entry name" value="Glyco_transf_28"/>
    <property type="match status" value="1"/>
</dbReference>
<dbReference type="SUPFAM" id="SSF53756">
    <property type="entry name" value="UDP-Glycosyltransferase/glycogen phosphorylase"/>
    <property type="match status" value="1"/>
</dbReference>
<organism evidence="3 4">
    <name type="scientific">Nesterenkonia sandarakina</name>
    <dbReference type="NCBI Taxonomy" id="272918"/>
    <lineage>
        <taxon>Bacteria</taxon>
        <taxon>Bacillati</taxon>
        <taxon>Actinomycetota</taxon>
        <taxon>Actinomycetes</taxon>
        <taxon>Micrococcales</taxon>
        <taxon>Micrococcaceae</taxon>
        <taxon>Nesterenkonia</taxon>
    </lineage>
</organism>
<comment type="caution">
    <text evidence="3">The sequence shown here is derived from an EMBL/GenBank/DDBJ whole genome shotgun (WGS) entry which is preliminary data.</text>
</comment>
<feature type="domain" description="Glycosyltransferase family 28 N-terminal" evidence="2">
    <location>
        <begin position="3"/>
        <end position="57"/>
    </location>
</feature>
<dbReference type="InterPro" id="IPR004276">
    <property type="entry name" value="GlycoTrans_28_N"/>
</dbReference>
<dbReference type="PANTHER" id="PTHR48050">
    <property type="entry name" value="STEROL 3-BETA-GLUCOSYLTRANSFERASE"/>
    <property type="match status" value="1"/>
</dbReference>
<keyword evidence="4" id="KW-1185">Reference proteome</keyword>
<evidence type="ECO:0000256" key="1">
    <source>
        <dbReference type="SAM" id="MobiDB-lite"/>
    </source>
</evidence>
<reference evidence="3 4" key="1">
    <citation type="submission" date="2018-03" db="EMBL/GenBank/DDBJ databases">
        <title>Comparative analysis of microorganisms from saline springs in Andes Mountain Range, Colombia.</title>
        <authorList>
            <person name="Rubin E."/>
        </authorList>
    </citation>
    <scope>NUCLEOTIDE SEQUENCE [LARGE SCALE GENOMIC DNA]</scope>
    <source>
        <strain evidence="3 4">CG 35</strain>
    </source>
</reference>
<protein>
    <submittedName>
        <fullName evidence="3">Glycosyl transferase family 28</fullName>
    </submittedName>
</protein>
<feature type="region of interest" description="Disordered" evidence="1">
    <location>
        <begin position="136"/>
        <end position="172"/>
    </location>
</feature>
<gene>
    <name evidence="3" type="ORF">BCL67_11663</name>
</gene>
<evidence type="ECO:0000259" key="2">
    <source>
        <dbReference type="Pfam" id="PF03033"/>
    </source>
</evidence>
<dbReference type="GO" id="GO:0005975">
    <property type="term" value="P:carbohydrate metabolic process"/>
    <property type="evidence" value="ECO:0007669"/>
    <property type="project" value="InterPro"/>
</dbReference>
<name>A0A2T0YEB0_9MICC</name>
<dbReference type="InterPro" id="IPR050426">
    <property type="entry name" value="Glycosyltransferase_28"/>
</dbReference>
<sequence>MRVMLATAGSRGDVAPFAALARRARDAGHEVRLVVPDHSGVDLSGLDVLSMGVDYSALIGQQGVSVAAAIRSYRSTVQPLMRAVIMESARAALDFEPEVLVAHPKILSAGLVATSLGIPHIVVEIVPAMTPTTAFPAAGTSGRDQRPGPGSVQPVHLRRRERRCGDVPPRSA</sequence>
<proteinExistence type="predicted"/>
<dbReference type="PANTHER" id="PTHR48050:SF13">
    <property type="entry name" value="STEROL 3-BETA-GLUCOSYLTRANSFERASE UGT80A2"/>
    <property type="match status" value="1"/>
</dbReference>